<evidence type="ECO:0000313" key="14">
    <source>
        <dbReference type="EMBL" id="KAG9510022.1"/>
    </source>
</evidence>
<dbReference type="Proteomes" id="UP000825002">
    <property type="component" value="Unassembled WGS sequence"/>
</dbReference>
<keyword evidence="4 12" id="KW-0812">Transmembrane</keyword>
<feature type="compositionally biased region" description="Polar residues" evidence="11">
    <location>
        <begin position="331"/>
        <end position="340"/>
    </location>
</feature>
<feature type="compositionally biased region" description="Low complexity" evidence="11">
    <location>
        <begin position="375"/>
        <end position="385"/>
    </location>
</feature>
<keyword evidence="8 12" id="KW-0472">Membrane</keyword>
<feature type="compositionally biased region" description="Low complexity" evidence="11">
    <location>
        <begin position="235"/>
        <end position="263"/>
    </location>
</feature>
<dbReference type="PROSITE" id="PS50104">
    <property type="entry name" value="TIR"/>
    <property type="match status" value="1"/>
</dbReference>
<reference evidence="14 15" key="1">
    <citation type="submission" date="2020-10" db="EMBL/GenBank/DDBJ databases">
        <authorList>
            <person name="Klimov P.B."/>
            <person name="Dyachkov S.M."/>
            <person name="Chetverikov P.E."/>
        </authorList>
    </citation>
    <scope>NUCLEOTIDE SEQUENCE [LARGE SCALE GENOMIC DNA]</scope>
    <source>
        <strain evidence="14">BMOC 18-1129-001#AD2665</strain>
        <tissue evidence="14">Entire mites</tissue>
    </source>
</reference>
<dbReference type="SUPFAM" id="SSF52200">
    <property type="entry name" value="Toll/Interleukin receptor TIR domain"/>
    <property type="match status" value="2"/>
</dbReference>
<feature type="region of interest" description="Disordered" evidence="11">
    <location>
        <begin position="397"/>
        <end position="418"/>
    </location>
</feature>
<dbReference type="Pfam" id="PF01582">
    <property type="entry name" value="TIR"/>
    <property type="match status" value="1"/>
</dbReference>
<feature type="compositionally biased region" description="Low complexity" evidence="11">
    <location>
        <begin position="550"/>
        <end position="565"/>
    </location>
</feature>
<feature type="compositionally biased region" description="Low complexity" evidence="11">
    <location>
        <begin position="87"/>
        <end position="150"/>
    </location>
</feature>
<feature type="compositionally biased region" description="Polar residues" evidence="11">
    <location>
        <begin position="223"/>
        <end position="234"/>
    </location>
</feature>
<feature type="non-terminal residue" evidence="14">
    <location>
        <position position="1"/>
    </location>
</feature>
<keyword evidence="7 12" id="KW-1133">Transmembrane helix</keyword>
<name>A0ABQ7S9D8_9ACAR</name>
<comment type="caution">
    <text evidence="14">The sequence shown here is derived from an EMBL/GenBank/DDBJ whole genome shotgun (WGS) entry which is preliminary data.</text>
</comment>
<dbReference type="InterPro" id="IPR035897">
    <property type="entry name" value="Toll_tir_struct_dom_sf"/>
</dbReference>
<feature type="compositionally biased region" description="Low complexity" evidence="11">
    <location>
        <begin position="1090"/>
        <end position="1110"/>
    </location>
</feature>
<feature type="region of interest" description="Disordered" evidence="11">
    <location>
        <begin position="431"/>
        <end position="452"/>
    </location>
</feature>
<evidence type="ECO:0000256" key="6">
    <source>
        <dbReference type="ARBA" id="ARBA00022737"/>
    </source>
</evidence>
<keyword evidence="9" id="KW-0675">Receptor</keyword>
<dbReference type="InterPro" id="IPR000157">
    <property type="entry name" value="TIR_dom"/>
</dbReference>
<dbReference type="EMBL" id="JAIFTH010000258">
    <property type="protein sequence ID" value="KAG9510022.1"/>
    <property type="molecule type" value="Genomic_DNA"/>
</dbReference>
<evidence type="ECO:0000256" key="11">
    <source>
        <dbReference type="SAM" id="MobiDB-lite"/>
    </source>
</evidence>
<dbReference type="PANTHER" id="PTHR24365">
    <property type="entry name" value="TOLL-LIKE RECEPTOR"/>
    <property type="match status" value="1"/>
</dbReference>
<feature type="compositionally biased region" description="Low complexity" evidence="11">
    <location>
        <begin position="2080"/>
        <end position="2096"/>
    </location>
</feature>
<dbReference type="Pfam" id="PF13855">
    <property type="entry name" value="LRR_8"/>
    <property type="match status" value="1"/>
</dbReference>
<feature type="region of interest" description="Disordered" evidence="11">
    <location>
        <begin position="2348"/>
        <end position="2383"/>
    </location>
</feature>
<dbReference type="InterPro" id="IPR001611">
    <property type="entry name" value="Leu-rich_rpt"/>
</dbReference>
<dbReference type="InterPro" id="IPR032675">
    <property type="entry name" value="LRR_dom_sf"/>
</dbReference>
<feature type="compositionally biased region" description="Low complexity" evidence="11">
    <location>
        <begin position="487"/>
        <end position="503"/>
    </location>
</feature>
<sequence>MSLFNGLDELEQLHLQYLQLNISAFEMPSSSADTLNADESSTSAHRSLLSTHSSTTGQQQEVPFTGTGTGTAATTTTAPASVAISTMSPSFSTTTPTSSSGSTSTSTSTSTIAPATSSTTTTTAVSTTSPATATTSSSSSSTTTAAPTTSMPRVIALNRTAIMGTPRGHMLANAWRARSNLSSIIGNSQAATTSTSTSTSTSTTTTTTTTTVSPTMSPLAMSTGINGASAPTNIASPSHHAHQLAAAHQSVSGQQQQQQVHSSNIVQRGTTFRPSIQMQTHTTAAATTTMTTGAPFVPAGSRLVSQSSGVTNFGTTNHVVHDNNHMPIIVSNTNSGNQGTAAAAASSSSSSSAQIVRATDQLGGFGTRTTQAGASSLSSSSSSLLTPARRRAQFVPLPVSNNNGIGSGSGNNGISATNAATPLHSATMRPRFSAPLAPSSSLSSRRKRETAPSFELSFGELMPNLRSLTLESFIDLSPVERYLFTHGTPTATATGTGARTTVPPATPRRVRRQWNPDEPVEHSLGFGSDLPSDSDVPSFEHDVTSRDNSASHLSPKSSSSSSSQLDGDDSLLGDESSASATRDDSSPHSGDSSSTDSDSETDTNTNSDNDNDWSTSASAGAMTPENGEHRSIEMDSDELTRMTNGDDLDEAASMNNAHVRHYALILSKLVSKLHKLRVFHATGNELPVLGAHLLYDSRHTLQRVYLINNNIRLMAPNTLANVAFKQLSIVDLSRNRLRALPTGQWPSALRHLRVRQNDLTKLWLLSLPAGVEFVDASQNKRLVELWSPAAAANGGNSANSSTTGAGRNSSSSAANTLTELYLSHCGLIDSSFLINTTATTTADAGAHKRGTNKILASLNQLQQLSLNGNKLVHLLEYNGLLAHNWNLKKLDVSNNRLVGVSSGAFTLNSSRQLQELDLSRNRLMRLAPETFAALRSLRHLWLARNQLTQLPTNWLATNKQLETLDVSRNQLSTLSAQASNWLPFGLGANLRQVLLAHNRLHDFNTDIAQINWSLYTKLQQLDLRNNSLTGTVSLPVMYTIVEELTLDLSRNAIERIDVSALVDHERSLAHFNVHSFGGDSPSEGADTAHDGASTASASSASTSTSTTTRASATKTPIVAIKLSHNPIVCDCLLEPMISYARRVSLALAAELSAGNGRQTTHSTGGVAANGPPPARYATVPTDGVSAADFAAAAARQVFYQFNLHDVHCAAPDAVRSHLVNHVSIGDLVCDVTDERTCPRQCACSYQSAFRTAIIDCHGRHLTAVPSQLSSLLNFVNVQIEPFTAKSSSSRALPTMVSNASRNADDDDHQMAPVEKLVIRLDDNRIDSLAPLSSLFTLVPLAPQSVAPPLEASVRAPPRRHAHFSVHNTPLADAESAPDAELMAAASPPNLTEGSNTLLAASTALPPVAGAPVISSNNNVTFEAAAAQDMPQPAGMQQRQRKPSVMSPVAMAIRLAAAAAANNKSNTNNIGPSVRPKRYAHIEWANRHDSDEHDSANNNDNDMLSAAHREPTSLDLVGVFGSDGGALLRHRGSESANGLQRGTPTPPLTICELYLDSNLLGNVDDDFLRLLDAVNVARLARPRPPTPGAGAAAALPSSMLEPHVHHTRVDSVPIDSATFGVADTPSSSSSSSLGAASATTTTTAYATMAATTTTDTVATTANNTTLTLSPVLKVLSLRNNRLQLLLSAARARLSKLVASSDTRLYLGQNPWNCSLNSAADIMSIKVTPVVGVGARVQHSALPVAALPVAAIDNNDIDDSNESGNQIETECPIGGMREWLARTHANVGDLDEIRCAPGTLFSSLTSAYTPSVFADSNSNDVTSDPINTNWPMESMPNSMSNAESSDSVATSTRKRSVVDHLIRSSPHEHRWSSSSSSSSSSLDGVTLVGDNSPNSHSHSNSNSDSDSSSVGVTHLLSNTQTVRLVDAGLHTLCPYAAGPLAVSSSRAAQRLLMGIAIILVCVSLLLAAALVYFGDYRTMCAFAYIHFRPLYSILERLGHAPRHPDADKLYDAFVSYSSADRDIVLQLIAHLEQRDVSYFERNTTTTNNINKESLFAPSLHDKSADVLVTDADMRFRPAYNVNNISSSNNNSSTGNNSSPMPLNVDTSNGTITRRANSFQDLSTLSLSTLPGGGHHAQSSGGGACDGTGTVSSSAGPPCYRLCVHERDWLPGHLISWNIVNSVQNSRRTILILSREFIKSIWFQVEFHTAYYQMLEDKIDRLIVIVRGDLPPKSELDKELAFLLTTKTYLVWGEKFFWERLHYAMPRPAVVTPSSKMKKQQQQQHATQKQIIHNSDASQLHLSMAKPNAAKQTSNSNNDLNLKNLAPDWRTQITSSQASLVTNTTTCLTVDPMHTSSSNSSNVGTPSASLMPQPPASRAAARSQRRLQQVVDQEMAKRLNLSEL</sequence>
<dbReference type="InterPro" id="IPR003591">
    <property type="entry name" value="Leu-rich_rpt_typical-subtyp"/>
</dbReference>
<evidence type="ECO:0000256" key="12">
    <source>
        <dbReference type="SAM" id="Phobius"/>
    </source>
</evidence>
<comment type="similarity">
    <text evidence="2">Belongs to the Toll-like receptor family.</text>
</comment>
<feature type="region of interest" description="Disordered" evidence="11">
    <location>
        <begin position="31"/>
        <end position="74"/>
    </location>
</feature>
<evidence type="ECO:0000256" key="5">
    <source>
        <dbReference type="ARBA" id="ARBA00022729"/>
    </source>
</evidence>
<feature type="region of interest" description="Disordered" evidence="11">
    <location>
        <begin position="87"/>
        <end position="152"/>
    </location>
</feature>
<feature type="compositionally biased region" description="Gly residues" evidence="11">
    <location>
        <begin position="2128"/>
        <end position="2143"/>
    </location>
</feature>
<feature type="compositionally biased region" description="Low complexity" evidence="11">
    <location>
        <begin position="341"/>
        <end position="353"/>
    </location>
</feature>
<feature type="region of interest" description="Disordered" evidence="11">
    <location>
        <begin position="1079"/>
        <end position="1110"/>
    </location>
</feature>
<evidence type="ECO:0000259" key="13">
    <source>
        <dbReference type="PROSITE" id="PS50104"/>
    </source>
</evidence>
<evidence type="ECO:0000313" key="15">
    <source>
        <dbReference type="Proteomes" id="UP000825002"/>
    </source>
</evidence>
<evidence type="ECO:0000256" key="10">
    <source>
        <dbReference type="ARBA" id="ARBA00023180"/>
    </source>
</evidence>
<feature type="region of interest" description="Disordered" evidence="11">
    <location>
        <begin position="331"/>
        <end position="385"/>
    </location>
</feature>
<keyword evidence="10" id="KW-0325">Glycoprotein</keyword>
<comment type="subcellular location">
    <subcellularLocation>
        <location evidence="1">Membrane</location>
        <topology evidence="1">Single-pass membrane protein</topology>
    </subcellularLocation>
</comment>
<dbReference type="SMART" id="SM00255">
    <property type="entry name" value="TIR"/>
    <property type="match status" value="1"/>
</dbReference>
<gene>
    <name evidence="14" type="primary">Tl</name>
    <name evidence="14" type="ORF">GZH46_01446</name>
</gene>
<keyword evidence="3" id="KW-0433">Leucine-rich repeat</keyword>
<dbReference type="PANTHER" id="PTHR24365:SF541">
    <property type="entry name" value="PROTEIN TOLL-RELATED"/>
    <property type="match status" value="1"/>
</dbReference>
<evidence type="ECO:0000256" key="8">
    <source>
        <dbReference type="ARBA" id="ARBA00023136"/>
    </source>
</evidence>
<feature type="compositionally biased region" description="Low complexity" evidence="11">
    <location>
        <begin position="2373"/>
        <end position="2383"/>
    </location>
</feature>
<feature type="compositionally biased region" description="Low complexity" evidence="11">
    <location>
        <begin position="1888"/>
        <end position="1907"/>
    </location>
</feature>
<dbReference type="SMART" id="SM00364">
    <property type="entry name" value="LRR_BAC"/>
    <property type="match status" value="5"/>
</dbReference>
<dbReference type="SUPFAM" id="SSF52058">
    <property type="entry name" value="L domain-like"/>
    <property type="match status" value="2"/>
</dbReference>
<evidence type="ECO:0000256" key="1">
    <source>
        <dbReference type="ARBA" id="ARBA00004167"/>
    </source>
</evidence>
<feature type="compositionally biased region" description="Low complexity" evidence="11">
    <location>
        <begin position="40"/>
        <end position="56"/>
    </location>
</feature>
<keyword evidence="15" id="KW-1185">Reference proteome</keyword>
<feature type="compositionally biased region" description="Low complexity" evidence="11">
    <location>
        <begin position="433"/>
        <end position="443"/>
    </location>
</feature>
<evidence type="ECO:0000256" key="2">
    <source>
        <dbReference type="ARBA" id="ARBA00009634"/>
    </source>
</evidence>
<feature type="transmembrane region" description="Helical" evidence="12">
    <location>
        <begin position="1949"/>
        <end position="1971"/>
    </location>
</feature>
<dbReference type="Gene3D" id="3.40.50.10140">
    <property type="entry name" value="Toll/interleukin-1 receptor homology (TIR) domain"/>
    <property type="match status" value="2"/>
</dbReference>
<feature type="compositionally biased region" description="Low complexity" evidence="11">
    <location>
        <begin position="587"/>
        <end position="618"/>
    </location>
</feature>
<dbReference type="Gene3D" id="3.80.10.10">
    <property type="entry name" value="Ribonuclease Inhibitor"/>
    <property type="match status" value="3"/>
</dbReference>
<dbReference type="PROSITE" id="PS51450">
    <property type="entry name" value="LRR"/>
    <property type="match status" value="3"/>
</dbReference>
<keyword evidence="5" id="KW-0732">Signal</keyword>
<dbReference type="SMART" id="SM00369">
    <property type="entry name" value="LRR_TYP"/>
    <property type="match status" value="8"/>
</dbReference>
<feature type="compositionally biased region" description="Basic and acidic residues" evidence="11">
    <location>
        <begin position="1854"/>
        <end position="1869"/>
    </location>
</feature>
<evidence type="ECO:0000256" key="3">
    <source>
        <dbReference type="ARBA" id="ARBA00022614"/>
    </source>
</evidence>
<proteinExistence type="inferred from homology"/>
<feature type="domain" description="TIR" evidence="13">
    <location>
        <begin position="2130"/>
        <end position="2262"/>
    </location>
</feature>
<accession>A0ABQ7S9D8</accession>
<feature type="region of interest" description="Disordered" evidence="11">
    <location>
        <begin position="2080"/>
        <end position="2107"/>
    </location>
</feature>
<evidence type="ECO:0000256" key="7">
    <source>
        <dbReference type="ARBA" id="ARBA00022989"/>
    </source>
</evidence>
<feature type="compositionally biased region" description="Polar residues" evidence="11">
    <location>
        <begin position="1811"/>
        <end position="1849"/>
    </location>
</feature>
<evidence type="ECO:0000256" key="9">
    <source>
        <dbReference type="ARBA" id="ARBA00023170"/>
    </source>
</evidence>
<feature type="region of interest" description="Disordered" evidence="11">
    <location>
        <begin position="487"/>
        <end position="649"/>
    </location>
</feature>
<feature type="compositionally biased region" description="Low complexity" evidence="11">
    <location>
        <begin position="1870"/>
        <end position="1879"/>
    </location>
</feature>
<feature type="region of interest" description="Disordered" evidence="11">
    <location>
        <begin position="189"/>
        <end position="264"/>
    </location>
</feature>
<keyword evidence="6" id="KW-0677">Repeat</keyword>
<organism evidence="14 15">
    <name type="scientific">Fragariocoptes setiger</name>
    <dbReference type="NCBI Taxonomy" id="1670756"/>
    <lineage>
        <taxon>Eukaryota</taxon>
        <taxon>Metazoa</taxon>
        <taxon>Ecdysozoa</taxon>
        <taxon>Arthropoda</taxon>
        <taxon>Chelicerata</taxon>
        <taxon>Arachnida</taxon>
        <taxon>Acari</taxon>
        <taxon>Acariformes</taxon>
        <taxon>Trombidiformes</taxon>
        <taxon>Prostigmata</taxon>
        <taxon>Eupodina</taxon>
        <taxon>Eriophyoidea</taxon>
        <taxon>Phytoptidae</taxon>
        <taxon>Fragariocoptes</taxon>
    </lineage>
</organism>
<feature type="region of interest" description="Disordered" evidence="11">
    <location>
        <begin position="1811"/>
        <end position="1909"/>
    </location>
</feature>
<feature type="compositionally biased region" description="Low complexity" evidence="11">
    <location>
        <begin position="192"/>
        <end position="211"/>
    </location>
</feature>
<protein>
    <submittedName>
        <fullName evidence="14">Protein toll</fullName>
    </submittedName>
</protein>
<feature type="region of interest" description="Disordered" evidence="11">
    <location>
        <begin position="2127"/>
        <end position="2146"/>
    </location>
</feature>
<evidence type="ECO:0000256" key="4">
    <source>
        <dbReference type="ARBA" id="ARBA00022692"/>
    </source>
</evidence>